<feature type="compositionally biased region" description="Polar residues" evidence="2">
    <location>
        <begin position="1125"/>
        <end position="1140"/>
    </location>
</feature>
<keyword evidence="1" id="KW-0175">Coiled coil</keyword>
<dbReference type="PANTHER" id="PTHR21616:SF2">
    <property type="entry name" value="CENTROSOME AND SPINDLE POLE-ASSOCIATED PROTEIN 1"/>
    <property type="match status" value="1"/>
</dbReference>
<organism evidence="4 5">
    <name type="scientific">Coregonus suidteri</name>
    <dbReference type="NCBI Taxonomy" id="861788"/>
    <lineage>
        <taxon>Eukaryota</taxon>
        <taxon>Metazoa</taxon>
        <taxon>Chordata</taxon>
        <taxon>Craniata</taxon>
        <taxon>Vertebrata</taxon>
        <taxon>Euteleostomi</taxon>
        <taxon>Actinopterygii</taxon>
        <taxon>Neopterygii</taxon>
        <taxon>Teleostei</taxon>
        <taxon>Protacanthopterygii</taxon>
        <taxon>Salmoniformes</taxon>
        <taxon>Salmonidae</taxon>
        <taxon>Coregoninae</taxon>
        <taxon>Coregonus</taxon>
    </lineage>
</organism>
<feature type="region of interest" description="Disordered" evidence="2">
    <location>
        <begin position="100"/>
        <end position="120"/>
    </location>
</feature>
<dbReference type="InterPro" id="IPR058191">
    <property type="entry name" value="CSPP1_C"/>
</dbReference>
<feature type="region of interest" description="Disordered" evidence="2">
    <location>
        <begin position="1073"/>
        <end position="1102"/>
    </location>
</feature>
<dbReference type="Proteomes" id="UP001356427">
    <property type="component" value="Unassembled WGS sequence"/>
</dbReference>
<dbReference type="Pfam" id="PF24578">
    <property type="entry name" value="CSPP1_C"/>
    <property type="match status" value="1"/>
</dbReference>
<feature type="region of interest" description="Disordered" evidence="2">
    <location>
        <begin position="1114"/>
        <end position="1169"/>
    </location>
</feature>
<keyword evidence="5" id="KW-1185">Reference proteome</keyword>
<feature type="compositionally biased region" description="Polar residues" evidence="2">
    <location>
        <begin position="746"/>
        <end position="771"/>
    </location>
</feature>
<feature type="compositionally biased region" description="Acidic residues" evidence="2">
    <location>
        <begin position="265"/>
        <end position="274"/>
    </location>
</feature>
<feature type="compositionally biased region" description="Basic and acidic residues" evidence="2">
    <location>
        <begin position="310"/>
        <end position="324"/>
    </location>
</feature>
<evidence type="ECO:0000256" key="2">
    <source>
        <dbReference type="SAM" id="MobiDB-lite"/>
    </source>
</evidence>
<feature type="compositionally biased region" description="Polar residues" evidence="2">
    <location>
        <begin position="149"/>
        <end position="161"/>
    </location>
</feature>
<dbReference type="EMBL" id="JAGTTL010000037">
    <property type="protein sequence ID" value="KAK6293132.1"/>
    <property type="molecule type" value="Genomic_DNA"/>
</dbReference>
<feature type="region of interest" description="Disordered" evidence="2">
    <location>
        <begin position="410"/>
        <end position="467"/>
    </location>
</feature>
<feature type="coiled-coil region" evidence="1">
    <location>
        <begin position="651"/>
        <end position="678"/>
    </location>
</feature>
<evidence type="ECO:0000259" key="3">
    <source>
        <dbReference type="Pfam" id="PF24578"/>
    </source>
</evidence>
<feature type="compositionally biased region" description="Basic and acidic residues" evidence="2">
    <location>
        <begin position="445"/>
        <end position="459"/>
    </location>
</feature>
<feature type="compositionally biased region" description="Basic and acidic residues" evidence="2">
    <location>
        <begin position="1259"/>
        <end position="1271"/>
    </location>
</feature>
<evidence type="ECO:0000313" key="4">
    <source>
        <dbReference type="EMBL" id="KAK6293132.1"/>
    </source>
</evidence>
<feature type="region of interest" description="Disordered" evidence="2">
    <location>
        <begin position="714"/>
        <end position="944"/>
    </location>
</feature>
<gene>
    <name evidence="4" type="ORF">J4Q44_G00366330</name>
</gene>
<feature type="compositionally biased region" description="Basic and acidic residues" evidence="2">
    <location>
        <begin position="822"/>
        <end position="882"/>
    </location>
</feature>
<feature type="region of interest" description="Disordered" evidence="2">
    <location>
        <begin position="310"/>
        <end position="354"/>
    </location>
</feature>
<reference evidence="4 5" key="1">
    <citation type="submission" date="2021-04" db="EMBL/GenBank/DDBJ databases">
        <authorList>
            <person name="De Guttry C."/>
            <person name="Zahm M."/>
            <person name="Klopp C."/>
            <person name="Cabau C."/>
            <person name="Louis A."/>
            <person name="Berthelot C."/>
            <person name="Parey E."/>
            <person name="Roest Crollius H."/>
            <person name="Montfort J."/>
            <person name="Robinson-Rechavi M."/>
            <person name="Bucao C."/>
            <person name="Bouchez O."/>
            <person name="Gislard M."/>
            <person name="Lluch J."/>
            <person name="Milhes M."/>
            <person name="Lampietro C."/>
            <person name="Lopez Roques C."/>
            <person name="Donnadieu C."/>
            <person name="Braasch I."/>
            <person name="Desvignes T."/>
            <person name="Postlethwait J."/>
            <person name="Bobe J."/>
            <person name="Wedekind C."/>
            <person name="Guiguen Y."/>
        </authorList>
    </citation>
    <scope>NUCLEOTIDE SEQUENCE [LARGE SCALE GENOMIC DNA]</scope>
    <source>
        <strain evidence="4">Cs_M1</strain>
        <tissue evidence="4">Blood</tissue>
    </source>
</reference>
<proteinExistence type="predicted"/>
<dbReference type="GO" id="GO:0032467">
    <property type="term" value="P:positive regulation of cytokinesis"/>
    <property type="evidence" value="ECO:0007669"/>
    <property type="project" value="InterPro"/>
</dbReference>
<feature type="region of interest" description="Disordered" evidence="2">
    <location>
        <begin position="964"/>
        <end position="989"/>
    </location>
</feature>
<feature type="compositionally biased region" description="Gly residues" evidence="2">
    <location>
        <begin position="729"/>
        <end position="738"/>
    </location>
</feature>
<feature type="region of interest" description="Disordered" evidence="2">
    <location>
        <begin position="178"/>
        <end position="296"/>
    </location>
</feature>
<dbReference type="GO" id="GO:0005813">
    <property type="term" value="C:centrosome"/>
    <property type="evidence" value="ECO:0007669"/>
    <property type="project" value="InterPro"/>
</dbReference>
<feature type="compositionally biased region" description="Basic and acidic residues" evidence="2">
    <location>
        <begin position="239"/>
        <end position="250"/>
    </location>
</feature>
<accession>A0AAN8KIK9</accession>
<feature type="compositionally biased region" description="Basic and acidic residues" evidence="2">
    <location>
        <begin position="1141"/>
        <end position="1154"/>
    </location>
</feature>
<feature type="compositionally biased region" description="Basic and acidic residues" evidence="2">
    <location>
        <begin position="772"/>
        <end position="809"/>
    </location>
</feature>
<name>A0AAN8KIK9_9TELE</name>
<feature type="region of interest" description="Disordered" evidence="2">
    <location>
        <begin position="1244"/>
        <end position="1282"/>
    </location>
</feature>
<dbReference type="InterPro" id="IPR026708">
    <property type="entry name" value="CSPP1"/>
</dbReference>
<dbReference type="PANTHER" id="PTHR21616">
    <property type="entry name" value="CENTROSOME SPINDLE POLE ASSOCIATED PROTEIN"/>
    <property type="match status" value="1"/>
</dbReference>
<sequence length="1282" mass="146614">MDNLDSFLEEQITKVAKERACLEEEDPPYMTIKTKADNVNSVKENAAPFDWASTQRRLPNPGREESSGLSLQLGAEYEQKKQKLQQELRLDYRRYVAQKKDLHAGEPGPQAQGLSLPIGERRFAKDKLRDERQKEYNLFLKGRSGHIRSPSSNASQVQAPETVSPAVLYSPPAIPEAQYNTQVNRGGLPWERIPEAQHNTQLNHGGQPWERLPSRRDAATLTDRGTEGQAPRGRRRWELHRPEDSLERWERRRPRRRSRRRDEYYSEEEEEEFEFLERGRPRQSREPEYTGRRERNIVYHSPDRVLRERREVEPPVVHEEDFRDRIRKTQSVTPKPNAVMPASMKTTERSRSAAHKDKAEFFTGLMIGATEGDVATQRRKDRYRQELLEQMAEGQRNKKKEKDLELRVAATGANDPEKQPELLCDVPYRPGVGLDALGTNSSPRPRQERPEAGTEERGPPGRPRVAFPSPPMDYTNVLGQLTGAGGPRLGMGAGAGAGAGMGVPGVAPLNEDFHRSLSSTLGEIIAPRIASLPPPLPPTLTDAYRTPYDEAYYYYGARNPLDPNVPYYGPWGSGGQPMVFPNLPPGMMPPPGHQGARGANRHDVAPPGAVLGVGAIGERPKQSKESVLNYQEALRQQEEIRREWSQHFSKIQEREERKRQEREERDRYDAKMEAEMKAYDPWGKGGGGAPLKDDRGNLISDLNRMHRTNKEAYVNPESRDRRWPQGSVGRIGGGGGPTPRGISGFSFAQTSQFARSNVFSDQPTPKQLQEQDTYKDYLKQQIEEKRRKEAKERDRERMEEEREEKRLAEQRVLIQQEFEEEQQGKKRKEIEQSAKNEELIRQAEERRKEADRKSREEEERQSETLRQQVERERQARKAESQRDPSPPIPALQKRLGKQHLTPRPPSAVSQLSSRALSERSMSAPHSPPVPARRNQLRATEDQQQGVISELSTLRRQLQSEQRRLEGQLLQSNREETDTPLYTRHRGRPHGDVLEMARIRAQGSSRRPNSGTAAAAAHVNMQNIREFNQLKYRDSASREEVRHVYPDTPSDEHSLDIQQQALLREQQRRIRIMRRGGESDYFEPSVERQPHHHPREKPGRDHQTVSLLESESAFIDYPNGDAGSPSPGQAQVNLRSRQPSAQERESRRPARRRDFEDDMVTPGGQRDDEGKLDAQSLFSVTSLNIEGVKDRNQRRIRRLDDLNDHDWRSGGLSADEGDHLSLRSTPYHPDRRVSVETVATEPWLRPGTSDTLKRLGAGQNRRERPVTRDILDGTRPLPTMDDL</sequence>
<feature type="compositionally biased region" description="Basic and acidic residues" evidence="2">
    <location>
        <begin position="275"/>
        <end position="296"/>
    </location>
</feature>
<feature type="region of interest" description="Disordered" evidence="2">
    <location>
        <begin position="134"/>
        <end position="163"/>
    </location>
</feature>
<dbReference type="GO" id="GO:0000922">
    <property type="term" value="C:spindle pole"/>
    <property type="evidence" value="ECO:0007669"/>
    <property type="project" value="InterPro"/>
</dbReference>
<protein>
    <recommendedName>
        <fullName evidence="3">Centrosome and spindle pole-associated protein 1 C-terminal domain-containing protein</fullName>
    </recommendedName>
</protein>
<evidence type="ECO:0000313" key="5">
    <source>
        <dbReference type="Proteomes" id="UP001356427"/>
    </source>
</evidence>
<feature type="domain" description="Centrosome and spindle pole-associated protein 1 C-terminal" evidence="3">
    <location>
        <begin position="1019"/>
        <end position="1073"/>
    </location>
</feature>
<feature type="region of interest" description="Disordered" evidence="2">
    <location>
        <begin position="47"/>
        <end position="70"/>
    </location>
</feature>
<comment type="caution">
    <text evidence="4">The sequence shown here is derived from an EMBL/GenBank/DDBJ whole genome shotgun (WGS) entry which is preliminary data.</text>
</comment>
<evidence type="ECO:0000256" key="1">
    <source>
        <dbReference type="SAM" id="Coils"/>
    </source>
</evidence>
<dbReference type="GO" id="GO:0005874">
    <property type="term" value="C:microtubule"/>
    <property type="evidence" value="ECO:0007669"/>
    <property type="project" value="InterPro"/>
</dbReference>